<dbReference type="GO" id="GO:0005576">
    <property type="term" value="C:extracellular region"/>
    <property type="evidence" value="ECO:0007669"/>
    <property type="project" value="TreeGrafter"/>
</dbReference>
<dbReference type="Proteomes" id="UP000095751">
    <property type="component" value="Unassembled WGS sequence"/>
</dbReference>
<dbReference type="OrthoDB" id="2161133at2759"/>
<feature type="region of interest" description="Disordered" evidence="1">
    <location>
        <begin position="216"/>
        <end position="247"/>
    </location>
</feature>
<evidence type="ECO:0000313" key="2">
    <source>
        <dbReference type="EMBL" id="OEU18375.1"/>
    </source>
</evidence>
<name>A0A1E7FK15_9STRA</name>
<feature type="compositionally biased region" description="Basic residues" evidence="1">
    <location>
        <begin position="232"/>
        <end position="242"/>
    </location>
</feature>
<dbReference type="Gene3D" id="3.50.50.60">
    <property type="entry name" value="FAD/NAD(P)-binding domain"/>
    <property type="match status" value="1"/>
</dbReference>
<dbReference type="PANTHER" id="PTHR23357:SF1">
    <property type="entry name" value="RENALASE"/>
    <property type="match status" value="1"/>
</dbReference>
<evidence type="ECO:0000313" key="3">
    <source>
        <dbReference type="Proteomes" id="UP000095751"/>
    </source>
</evidence>
<dbReference type="InParanoid" id="A0A1E7FK15"/>
<dbReference type="Pfam" id="PF13450">
    <property type="entry name" value="NAD_binding_8"/>
    <property type="match status" value="1"/>
</dbReference>
<evidence type="ECO:0000256" key="1">
    <source>
        <dbReference type="SAM" id="MobiDB-lite"/>
    </source>
</evidence>
<dbReference type="AlphaFoldDB" id="A0A1E7FK15"/>
<feature type="compositionally biased region" description="Basic and acidic residues" evidence="1">
    <location>
        <begin position="216"/>
        <end position="231"/>
    </location>
</feature>
<protein>
    <recommendedName>
        <fullName evidence="4">Amine oxidase domain-containing protein</fullName>
    </recommendedName>
</protein>
<dbReference type="SUPFAM" id="SSF51905">
    <property type="entry name" value="FAD/NAD(P)-binding domain"/>
    <property type="match status" value="1"/>
</dbReference>
<sequence>MSASIAQNTRILIVGSGLTGSLTCYHLRALAKQKKIVLPIILDVADMARGPGGRMSTTRYGTNNNNLQQANTGAQYLSTSSSKSAALLESMCLSSSSRTTTTTTTTTTKTPQCHLDRVEDPVRRSTHFIADSDDAYTHWLPRDGATNSVVKQFLRDGEPDRVIFGSRLQQMVMDSSSSSTSTIPQLLPLYDSGGTGSSTYDIVILAMPPKDIIKFFNDDKKDPQSQADLHRRTNNRGKKRRGATTPNQRAIILPNDVLRRLRTPSYVGRYSLALWLHDDDRAFANKAQHAFNTQRCNNNDDPPSPSHPVLDMVSSQEGGRVLVAQSTVKLWRRLTNTRGGGRHIAKSSLLEALERLTGDTLPRVKHTKLLNWRTSQVANSPETTGEGIVTAEGGRLIFTGDWCYESSFEGCNLAAEAAAIAAVDTIRSMVEDGSGLKAR</sequence>
<dbReference type="InterPro" id="IPR040174">
    <property type="entry name" value="RNLS"/>
</dbReference>
<dbReference type="EMBL" id="KV784356">
    <property type="protein sequence ID" value="OEU18375.1"/>
    <property type="molecule type" value="Genomic_DNA"/>
</dbReference>
<dbReference type="KEGG" id="fcy:FRACYDRAFT_260361"/>
<organism evidence="2 3">
    <name type="scientific">Fragilariopsis cylindrus CCMP1102</name>
    <dbReference type="NCBI Taxonomy" id="635003"/>
    <lineage>
        <taxon>Eukaryota</taxon>
        <taxon>Sar</taxon>
        <taxon>Stramenopiles</taxon>
        <taxon>Ochrophyta</taxon>
        <taxon>Bacillariophyta</taxon>
        <taxon>Bacillariophyceae</taxon>
        <taxon>Bacillariophycidae</taxon>
        <taxon>Bacillariales</taxon>
        <taxon>Bacillariaceae</taxon>
        <taxon>Fragilariopsis</taxon>
    </lineage>
</organism>
<dbReference type="InterPro" id="IPR036188">
    <property type="entry name" value="FAD/NAD-bd_sf"/>
</dbReference>
<evidence type="ECO:0008006" key="4">
    <source>
        <dbReference type="Google" id="ProtNLM"/>
    </source>
</evidence>
<gene>
    <name evidence="2" type="ORF">FRACYDRAFT_260361</name>
</gene>
<dbReference type="GO" id="GO:0016651">
    <property type="term" value="F:oxidoreductase activity, acting on NAD(P)H"/>
    <property type="evidence" value="ECO:0007669"/>
    <property type="project" value="InterPro"/>
</dbReference>
<dbReference type="PANTHER" id="PTHR23357">
    <property type="entry name" value="RENALASE"/>
    <property type="match status" value="1"/>
</dbReference>
<proteinExistence type="predicted"/>
<accession>A0A1E7FK15</accession>
<keyword evidence="3" id="KW-1185">Reference proteome</keyword>
<reference evidence="2 3" key="1">
    <citation type="submission" date="2016-09" db="EMBL/GenBank/DDBJ databases">
        <title>Extensive genetic diversity and differential bi-allelic expression allows diatom success in the polar Southern Ocean.</title>
        <authorList>
            <consortium name="DOE Joint Genome Institute"/>
            <person name="Mock T."/>
            <person name="Otillar R.P."/>
            <person name="Strauss J."/>
            <person name="Dupont C."/>
            <person name="Frickenhaus S."/>
            <person name="Maumus F."/>
            <person name="Mcmullan M."/>
            <person name="Sanges R."/>
            <person name="Schmutz J."/>
            <person name="Toseland A."/>
            <person name="Valas R."/>
            <person name="Veluchamy A."/>
            <person name="Ward B.J."/>
            <person name="Allen A."/>
            <person name="Barry K."/>
            <person name="Falciatore A."/>
            <person name="Ferrante M."/>
            <person name="Fortunato A.E."/>
            <person name="Gloeckner G."/>
            <person name="Gruber A."/>
            <person name="Hipkin R."/>
            <person name="Janech M."/>
            <person name="Kroth P."/>
            <person name="Leese F."/>
            <person name="Lindquist E."/>
            <person name="Lyon B.R."/>
            <person name="Martin J."/>
            <person name="Mayer C."/>
            <person name="Parker M."/>
            <person name="Quesneville H."/>
            <person name="Raymond J."/>
            <person name="Uhlig C."/>
            <person name="Valentin K.U."/>
            <person name="Worden A.Z."/>
            <person name="Armbrust E.V."/>
            <person name="Bowler C."/>
            <person name="Green B."/>
            <person name="Moulton V."/>
            <person name="Van Oosterhout C."/>
            <person name="Grigoriev I."/>
        </authorList>
    </citation>
    <scope>NUCLEOTIDE SEQUENCE [LARGE SCALE GENOMIC DNA]</scope>
    <source>
        <strain evidence="2 3">CCMP1102</strain>
    </source>
</reference>